<dbReference type="NCBIfam" id="TIGR02473">
    <property type="entry name" value="flagell_FliJ"/>
    <property type="match status" value="1"/>
</dbReference>
<dbReference type="Pfam" id="PF02050">
    <property type="entry name" value="FliJ"/>
    <property type="match status" value="1"/>
</dbReference>
<keyword evidence="8 11" id="KW-0653">Protein transport</keyword>
<proteinExistence type="inferred from homology"/>
<evidence type="ECO:0000256" key="6">
    <source>
        <dbReference type="ARBA" id="ARBA00022500"/>
    </source>
</evidence>
<evidence type="ECO:0000256" key="2">
    <source>
        <dbReference type="ARBA" id="ARBA00010004"/>
    </source>
</evidence>
<dbReference type="InterPro" id="IPR018006">
    <property type="entry name" value="Flag_FliJ_proteobac"/>
</dbReference>
<dbReference type="GO" id="GO:0005886">
    <property type="term" value="C:plasma membrane"/>
    <property type="evidence" value="ECO:0007669"/>
    <property type="project" value="UniProtKB-SubCell"/>
</dbReference>
<evidence type="ECO:0000256" key="7">
    <source>
        <dbReference type="ARBA" id="ARBA00022795"/>
    </source>
</evidence>
<dbReference type="PANTHER" id="PTHR38786:SF1">
    <property type="entry name" value="FLAGELLAR FLIJ PROTEIN"/>
    <property type="match status" value="1"/>
</dbReference>
<dbReference type="Gene3D" id="1.10.287.1700">
    <property type="match status" value="1"/>
</dbReference>
<dbReference type="AlphaFoldDB" id="A0A807LDQ2"/>
<keyword evidence="12" id="KW-0966">Cell projection</keyword>
<keyword evidence="4 11" id="KW-0813">Transport</keyword>
<protein>
    <recommendedName>
        <fullName evidence="3 11">Flagellar FliJ protein</fullName>
    </recommendedName>
</protein>
<keyword evidence="5 11" id="KW-1003">Cell membrane</keyword>
<comment type="similarity">
    <text evidence="2 11">Belongs to the FliJ family.</text>
</comment>
<sequence>MASQNPMDVLRELAEKKLNDTTTRLGSARQTHLNETARLDQLKTYAQEYREQMQSTIVDQGVSIMALQAHQHFLTSLDGVVAQQVRRVSASQYTVDNVQEAWRKDKQRLNAFEALKNRADAQRLLKENRLEQKMMDEFARRASQRNK</sequence>
<dbReference type="PANTHER" id="PTHR38786">
    <property type="entry name" value="FLAGELLAR FLIJ PROTEIN"/>
    <property type="match status" value="1"/>
</dbReference>
<organism evidence="12 13">
    <name type="scientific">Kosakonia cowanii JCM 10956 = DSM 18146</name>
    <dbReference type="NCBI Taxonomy" id="1300165"/>
    <lineage>
        <taxon>Bacteria</taxon>
        <taxon>Pseudomonadati</taxon>
        <taxon>Pseudomonadota</taxon>
        <taxon>Gammaproteobacteria</taxon>
        <taxon>Enterobacterales</taxon>
        <taxon>Enterobacteriaceae</taxon>
        <taxon>Kosakonia</taxon>
    </lineage>
</organism>
<keyword evidence="13" id="KW-1185">Reference proteome</keyword>
<keyword evidence="12" id="KW-0969">Cilium</keyword>
<dbReference type="PIRSF" id="PIRSF019404">
    <property type="entry name" value="FliJ"/>
    <property type="match status" value="1"/>
</dbReference>
<dbReference type="InterPro" id="IPR052570">
    <property type="entry name" value="FliJ"/>
</dbReference>
<dbReference type="GO" id="GO:0009288">
    <property type="term" value="C:bacterial-type flagellum"/>
    <property type="evidence" value="ECO:0007669"/>
    <property type="project" value="UniProtKB-UniRule"/>
</dbReference>
<evidence type="ECO:0000256" key="4">
    <source>
        <dbReference type="ARBA" id="ARBA00022448"/>
    </source>
</evidence>
<evidence type="ECO:0000313" key="13">
    <source>
        <dbReference type="Proteomes" id="UP000187148"/>
    </source>
</evidence>
<keyword evidence="12" id="KW-0282">Flagellum</keyword>
<evidence type="ECO:0000256" key="11">
    <source>
        <dbReference type="PIRNR" id="PIRNR019404"/>
    </source>
</evidence>
<dbReference type="GO" id="GO:0044781">
    <property type="term" value="P:bacterial-type flagellum organization"/>
    <property type="evidence" value="ECO:0007669"/>
    <property type="project" value="UniProtKB-KW"/>
</dbReference>
<evidence type="ECO:0000256" key="3">
    <source>
        <dbReference type="ARBA" id="ARBA00020392"/>
    </source>
</evidence>
<name>A0A807LDQ2_9ENTR</name>
<dbReference type="KEGG" id="kco:BWI95_04685"/>
<keyword evidence="7 11" id="KW-1005">Bacterial flagellum biogenesis</keyword>
<keyword evidence="10 11" id="KW-1006">Bacterial flagellum protein export</keyword>
<evidence type="ECO:0000256" key="8">
    <source>
        <dbReference type="ARBA" id="ARBA00022927"/>
    </source>
</evidence>
<evidence type="ECO:0000256" key="5">
    <source>
        <dbReference type="ARBA" id="ARBA00022475"/>
    </source>
</evidence>
<dbReference type="PRINTS" id="PR01004">
    <property type="entry name" value="FLGFLIJ"/>
</dbReference>
<dbReference type="Proteomes" id="UP000187148">
    <property type="component" value="Chromosome"/>
</dbReference>
<keyword evidence="6 11" id="KW-0145">Chemotaxis</keyword>
<dbReference type="GO" id="GO:0003774">
    <property type="term" value="F:cytoskeletal motor activity"/>
    <property type="evidence" value="ECO:0007669"/>
    <property type="project" value="UniProtKB-UniRule"/>
</dbReference>
<dbReference type="EMBL" id="CP019445">
    <property type="protein sequence ID" value="APZ04403.1"/>
    <property type="molecule type" value="Genomic_DNA"/>
</dbReference>
<gene>
    <name evidence="12" type="ORF">BWI95_04685</name>
</gene>
<dbReference type="InterPro" id="IPR053716">
    <property type="entry name" value="Flag_assembly_chemotaxis_eff"/>
</dbReference>
<comment type="subcellular location">
    <subcellularLocation>
        <location evidence="1">Cell membrane</location>
        <topology evidence="1">Peripheral membrane protein</topology>
        <orientation evidence="1">Cytoplasmic side</orientation>
    </subcellularLocation>
</comment>
<evidence type="ECO:0000256" key="10">
    <source>
        <dbReference type="ARBA" id="ARBA00023225"/>
    </source>
</evidence>
<reference evidence="12 13" key="1">
    <citation type="submission" date="2017-01" db="EMBL/GenBank/DDBJ databases">
        <authorList>
            <person name="Cao J.-M."/>
        </authorList>
    </citation>
    <scope>NUCLEOTIDE SEQUENCE [LARGE SCALE GENOMIC DNA]</scope>
    <source>
        <strain evidence="12 13">888-76</strain>
    </source>
</reference>
<comment type="function">
    <text evidence="11">Flagellar protein that affects chemotactic events.</text>
</comment>
<evidence type="ECO:0000313" key="12">
    <source>
        <dbReference type="EMBL" id="APZ04403.1"/>
    </source>
</evidence>
<dbReference type="InterPro" id="IPR012823">
    <property type="entry name" value="Flagell_FliJ"/>
</dbReference>
<accession>A0A807LDQ2</accession>
<evidence type="ECO:0000256" key="1">
    <source>
        <dbReference type="ARBA" id="ARBA00004413"/>
    </source>
</evidence>
<keyword evidence="9 11" id="KW-0472">Membrane</keyword>
<dbReference type="GO" id="GO:0015031">
    <property type="term" value="P:protein transport"/>
    <property type="evidence" value="ECO:0007669"/>
    <property type="project" value="UniProtKB-UniRule"/>
</dbReference>
<dbReference type="GO" id="GO:0006935">
    <property type="term" value="P:chemotaxis"/>
    <property type="evidence" value="ECO:0007669"/>
    <property type="project" value="UniProtKB-UniRule"/>
</dbReference>
<evidence type="ECO:0000256" key="9">
    <source>
        <dbReference type="ARBA" id="ARBA00023136"/>
    </source>
</evidence>
<dbReference type="GO" id="GO:0071973">
    <property type="term" value="P:bacterial-type flagellum-dependent cell motility"/>
    <property type="evidence" value="ECO:0007669"/>
    <property type="project" value="InterPro"/>
</dbReference>